<dbReference type="SUPFAM" id="SSF52172">
    <property type="entry name" value="CheY-like"/>
    <property type="match status" value="1"/>
</dbReference>
<dbReference type="Proteomes" id="UP000245829">
    <property type="component" value="Unassembled WGS sequence"/>
</dbReference>
<dbReference type="InterPro" id="IPR001789">
    <property type="entry name" value="Sig_transdc_resp-reg_receiver"/>
</dbReference>
<dbReference type="EMBL" id="BGKI01000004">
    <property type="protein sequence ID" value="GBH34210.1"/>
    <property type="molecule type" value="Genomic_DNA"/>
</dbReference>
<dbReference type="Pfam" id="PF00072">
    <property type="entry name" value="Response_reg"/>
    <property type="match status" value="1"/>
</dbReference>
<comment type="caution">
    <text evidence="3">The sequence shown here is derived from an EMBL/GenBank/DDBJ whole genome shotgun (WGS) entry which is preliminary data.</text>
</comment>
<sequence length="124" mass="14069">MTYFMSKKTILLVDDDIDLLENTAYMIKSMGFDVVTAEDGQDAVLKYKDINPDLTIMDVKMPKMDGFDAFFKIKQFDSEAKVVLITAFAVDEKKHLKAKSMSLVTTLNKPYSFEQLEEVVTAHA</sequence>
<dbReference type="PANTHER" id="PTHR44591:SF3">
    <property type="entry name" value="RESPONSE REGULATORY DOMAIN-CONTAINING PROTEIN"/>
    <property type="match status" value="1"/>
</dbReference>
<evidence type="ECO:0000313" key="4">
    <source>
        <dbReference type="Proteomes" id="UP000245829"/>
    </source>
</evidence>
<name>A0A2S2KRA4_9ARCH</name>
<feature type="domain" description="Response regulatory" evidence="2">
    <location>
        <begin position="9"/>
        <end position="124"/>
    </location>
</feature>
<protein>
    <submittedName>
        <fullName evidence="3">Response regulator</fullName>
    </submittedName>
</protein>
<dbReference type="InterPro" id="IPR011006">
    <property type="entry name" value="CheY-like_superfamily"/>
</dbReference>
<evidence type="ECO:0000259" key="2">
    <source>
        <dbReference type="PROSITE" id="PS50110"/>
    </source>
</evidence>
<dbReference type="AlphaFoldDB" id="A0A2S2KRA4"/>
<dbReference type="PROSITE" id="PS50110">
    <property type="entry name" value="RESPONSE_REGULATORY"/>
    <property type="match status" value="1"/>
</dbReference>
<dbReference type="SMART" id="SM00448">
    <property type="entry name" value="REC"/>
    <property type="match status" value="1"/>
</dbReference>
<evidence type="ECO:0000313" key="3">
    <source>
        <dbReference type="EMBL" id="GBH34210.1"/>
    </source>
</evidence>
<evidence type="ECO:0000256" key="1">
    <source>
        <dbReference type="ARBA" id="ARBA00022553"/>
    </source>
</evidence>
<keyword evidence="4" id="KW-1185">Reference proteome</keyword>
<reference evidence="3 4" key="1">
    <citation type="submission" date="2018-05" db="EMBL/GenBank/DDBJ databases">
        <title>genome sequencing of Nitrosopumilus sp. NM25.</title>
        <authorList>
            <person name="Mori K."/>
            <person name="Nakagawa T."/>
        </authorList>
    </citation>
    <scope>NUCLEOTIDE SEQUENCE [LARGE SCALE GENOMIC DNA]</scope>
    <source>
        <strain evidence="3 4">NM25</strain>
    </source>
</reference>
<dbReference type="GO" id="GO:0000160">
    <property type="term" value="P:phosphorelay signal transduction system"/>
    <property type="evidence" value="ECO:0007669"/>
    <property type="project" value="InterPro"/>
</dbReference>
<dbReference type="Gene3D" id="3.40.50.2300">
    <property type="match status" value="1"/>
</dbReference>
<dbReference type="PANTHER" id="PTHR44591">
    <property type="entry name" value="STRESS RESPONSE REGULATOR PROTEIN 1"/>
    <property type="match status" value="1"/>
</dbReference>
<accession>A0A2S2KRA4</accession>
<keyword evidence="1" id="KW-0597">Phosphoprotein</keyword>
<proteinExistence type="predicted"/>
<gene>
    <name evidence="3" type="ORF">NZNM25_10010</name>
</gene>
<dbReference type="InterPro" id="IPR050595">
    <property type="entry name" value="Bact_response_regulator"/>
</dbReference>
<organism evidence="3 4">
    <name type="scientific">Nitrosopumilus zosterae</name>
    <dbReference type="NCBI Taxonomy" id="718286"/>
    <lineage>
        <taxon>Archaea</taxon>
        <taxon>Nitrososphaerota</taxon>
        <taxon>Nitrososphaeria</taxon>
        <taxon>Nitrosopumilales</taxon>
        <taxon>Nitrosopumilaceae</taxon>
        <taxon>Nitrosopumilus</taxon>
    </lineage>
</organism>